<sequence>MKSYFDYKEHVLPNGLNLITVKKNTNFTSVQIGLKVGALYETLNEKGLSHLIEHMLFKGTNKRTNHNINDDLEERAGSYDAYTNYSSTVLAITALKDEFENSMELLSDMIMNSTFPKDELEKEKKVVISEIKSSLDDVEEYSFRKINSIAFKDHPLRYDILGTKKNINKFSRKDIIKFYNKYYVPNNCVVSVASPYSHEEAKAMVEKYFGIWKEGNSIKSPLFAEKNKPTKKISYKDNISQNTLIFLYTFHNLTRREELVLETLNYKFGESANSILFKCLREDNGFSYDVYSEVDTTKSIKTLCIYTTASDSDIVDAQKVIEKSITDIKNGTIVFDEKTINHMKKLVKTSLLSLVEDCGGLAHFLLTQRIMEHSIESFEEELKILDEITKEEFLHVANKVFNNPTIHTLMSK</sequence>
<protein>
    <submittedName>
        <fullName evidence="5">Peptidase M16</fullName>
    </submittedName>
</protein>
<evidence type="ECO:0000313" key="6">
    <source>
        <dbReference type="Proteomes" id="UP000216024"/>
    </source>
</evidence>
<dbReference type="GO" id="GO:0004222">
    <property type="term" value="F:metalloendopeptidase activity"/>
    <property type="evidence" value="ECO:0007669"/>
    <property type="project" value="InterPro"/>
</dbReference>
<accession>A0A267MM12</accession>
<dbReference type="GO" id="GO:0006508">
    <property type="term" value="P:proteolysis"/>
    <property type="evidence" value="ECO:0007669"/>
    <property type="project" value="InterPro"/>
</dbReference>
<name>A0A267MM12_9FIRM</name>
<comment type="similarity">
    <text evidence="1 2">Belongs to the peptidase M16 family.</text>
</comment>
<keyword evidence="6" id="KW-1185">Reference proteome</keyword>
<dbReference type="Pfam" id="PF00675">
    <property type="entry name" value="Peptidase_M16"/>
    <property type="match status" value="1"/>
</dbReference>
<evidence type="ECO:0000313" key="5">
    <source>
        <dbReference type="EMBL" id="PAB60467.1"/>
    </source>
</evidence>
<dbReference type="RefSeq" id="WP_095132005.1">
    <property type="nucleotide sequence ID" value="NZ_NIBG01000003.1"/>
</dbReference>
<feature type="domain" description="Peptidase M16 N-terminal" evidence="3">
    <location>
        <begin position="22"/>
        <end position="163"/>
    </location>
</feature>
<feature type="domain" description="Peptidase M16 C-terminal" evidence="4">
    <location>
        <begin position="169"/>
        <end position="332"/>
    </location>
</feature>
<dbReference type="AlphaFoldDB" id="A0A267MM12"/>
<comment type="caution">
    <text evidence="5">The sequence shown here is derived from an EMBL/GenBank/DDBJ whole genome shotgun (WGS) entry which is preliminary data.</text>
</comment>
<dbReference type="Proteomes" id="UP000216024">
    <property type="component" value="Unassembled WGS sequence"/>
</dbReference>
<dbReference type="PANTHER" id="PTHR11851:SF49">
    <property type="entry name" value="MITOCHONDRIAL-PROCESSING PEPTIDASE SUBUNIT ALPHA"/>
    <property type="match status" value="1"/>
</dbReference>
<dbReference type="InterPro" id="IPR011249">
    <property type="entry name" value="Metalloenz_LuxS/M16"/>
</dbReference>
<dbReference type="InterPro" id="IPR050361">
    <property type="entry name" value="MPP/UQCRC_Complex"/>
</dbReference>
<evidence type="ECO:0000259" key="3">
    <source>
        <dbReference type="Pfam" id="PF00675"/>
    </source>
</evidence>
<dbReference type="InterPro" id="IPR007863">
    <property type="entry name" value="Peptidase_M16_C"/>
</dbReference>
<organism evidence="5 6">
    <name type="scientific">Anaeromicrobium sediminis</name>
    <dbReference type="NCBI Taxonomy" id="1478221"/>
    <lineage>
        <taxon>Bacteria</taxon>
        <taxon>Bacillati</taxon>
        <taxon>Bacillota</taxon>
        <taxon>Clostridia</taxon>
        <taxon>Peptostreptococcales</taxon>
        <taxon>Thermotaleaceae</taxon>
        <taxon>Anaeromicrobium</taxon>
    </lineage>
</organism>
<dbReference type="PANTHER" id="PTHR11851">
    <property type="entry name" value="METALLOPROTEASE"/>
    <property type="match status" value="1"/>
</dbReference>
<dbReference type="InterPro" id="IPR011765">
    <property type="entry name" value="Pept_M16_N"/>
</dbReference>
<gene>
    <name evidence="5" type="ORF">CCE28_06105</name>
</gene>
<dbReference type="OrthoDB" id="9811314at2"/>
<dbReference type="SUPFAM" id="SSF63411">
    <property type="entry name" value="LuxS/MPP-like metallohydrolase"/>
    <property type="match status" value="2"/>
</dbReference>
<evidence type="ECO:0000256" key="1">
    <source>
        <dbReference type="ARBA" id="ARBA00007261"/>
    </source>
</evidence>
<proteinExistence type="inferred from homology"/>
<dbReference type="PROSITE" id="PS00143">
    <property type="entry name" value="INSULINASE"/>
    <property type="match status" value="1"/>
</dbReference>
<reference evidence="5 6" key="1">
    <citation type="submission" date="2017-06" db="EMBL/GenBank/DDBJ databases">
        <title>Draft genome sequence of anaerobic fermentative bacterium Anaeromicrobium sediminis DY2726D isolated from West Pacific Ocean sediments.</title>
        <authorList>
            <person name="Zeng X."/>
        </authorList>
    </citation>
    <scope>NUCLEOTIDE SEQUENCE [LARGE SCALE GENOMIC DNA]</scope>
    <source>
        <strain evidence="5 6">DY2726D</strain>
    </source>
</reference>
<evidence type="ECO:0000256" key="2">
    <source>
        <dbReference type="RuleBase" id="RU004447"/>
    </source>
</evidence>
<dbReference type="InterPro" id="IPR001431">
    <property type="entry name" value="Pept_M16_Zn_BS"/>
</dbReference>
<dbReference type="Pfam" id="PF05193">
    <property type="entry name" value="Peptidase_M16_C"/>
    <property type="match status" value="1"/>
</dbReference>
<dbReference type="EMBL" id="NIBG01000003">
    <property type="protein sequence ID" value="PAB60467.1"/>
    <property type="molecule type" value="Genomic_DNA"/>
</dbReference>
<evidence type="ECO:0000259" key="4">
    <source>
        <dbReference type="Pfam" id="PF05193"/>
    </source>
</evidence>
<dbReference type="Gene3D" id="3.30.830.10">
    <property type="entry name" value="Metalloenzyme, LuxS/M16 peptidase-like"/>
    <property type="match status" value="2"/>
</dbReference>
<dbReference type="GO" id="GO:0046872">
    <property type="term" value="F:metal ion binding"/>
    <property type="evidence" value="ECO:0007669"/>
    <property type="project" value="InterPro"/>
</dbReference>